<keyword evidence="1" id="KW-0547">Nucleotide-binding</keyword>
<dbReference type="Proteomes" id="UP000294546">
    <property type="component" value="Unassembled WGS sequence"/>
</dbReference>
<feature type="domain" description="PilZ" evidence="2">
    <location>
        <begin position="7"/>
        <end position="103"/>
    </location>
</feature>
<dbReference type="OrthoDB" id="5298508at2"/>
<dbReference type="PIRSF" id="PIRSF028141">
    <property type="entry name" value="C-di-GMP_BP_PA4608"/>
    <property type="match status" value="1"/>
</dbReference>
<evidence type="ECO:0000259" key="2">
    <source>
        <dbReference type="Pfam" id="PF07238"/>
    </source>
</evidence>
<evidence type="ECO:0000256" key="1">
    <source>
        <dbReference type="PIRNR" id="PIRNR028141"/>
    </source>
</evidence>
<evidence type="ECO:0000313" key="4">
    <source>
        <dbReference type="Proteomes" id="UP000294546"/>
    </source>
</evidence>
<dbReference type="InterPro" id="IPR009875">
    <property type="entry name" value="PilZ_domain"/>
</dbReference>
<protein>
    <recommendedName>
        <fullName evidence="1">Cyclic diguanosine monophosphate-binding protein</fullName>
        <shortName evidence="1">c-di-GMP-binding protein</shortName>
    </recommendedName>
    <alternativeName>
        <fullName evidence="1">Pilz domain-containing protein</fullName>
    </alternativeName>
</protein>
<comment type="subunit">
    <text evidence="1">Monomer in both c-di-GMP-bound and free forms.</text>
</comment>
<dbReference type="Pfam" id="PF07238">
    <property type="entry name" value="PilZ"/>
    <property type="match status" value="1"/>
</dbReference>
<evidence type="ECO:0000313" key="3">
    <source>
        <dbReference type="EMBL" id="TCK04811.1"/>
    </source>
</evidence>
<proteinExistence type="predicted"/>
<dbReference type="AlphaFoldDB" id="A0A4R1GDD2"/>
<dbReference type="Gene3D" id="2.40.10.220">
    <property type="entry name" value="predicted glycosyltransferase like domains"/>
    <property type="match status" value="1"/>
</dbReference>
<accession>A0A4R1GDD2</accession>
<dbReference type="EMBL" id="SMFU01000010">
    <property type="protein sequence ID" value="TCK04811.1"/>
    <property type="molecule type" value="Genomic_DNA"/>
</dbReference>
<comment type="caution">
    <text evidence="3">The sequence shown here is derived from an EMBL/GenBank/DDBJ whole genome shotgun (WGS) entry which is preliminary data.</text>
</comment>
<dbReference type="RefSeq" id="WP_132294719.1">
    <property type="nucleotide sequence ID" value="NZ_SMFU01000010.1"/>
</dbReference>
<gene>
    <name evidence="3" type="ORF">CLV83_3260</name>
</gene>
<keyword evidence="1" id="KW-0973">c-di-GMP</keyword>
<reference evidence="3 4" key="1">
    <citation type="submission" date="2019-03" db="EMBL/GenBank/DDBJ databases">
        <title>Genomic Encyclopedia of Archaeal and Bacterial Type Strains, Phase II (KMG-II): from individual species to whole genera.</title>
        <authorList>
            <person name="Goeker M."/>
        </authorList>
    </citation>
    <scope>NUCLEOTIDE SEQUENCE [LARGE SCALE GENOMIC DNA]</scope>
    <source>
        <strain evidence="3 4">DSM 27697</strain>
    </source>
</reference>
<dbReference type="InterPro" id="IPR027021">
    <property type="entry name" value="C-di-GMP_BP_PA4608"/>
</dbReference>
<dbReference type="SUPFAM" id="SSF141371">
    <property type="entry name" value="PilZ domain-like"/>
    <property type="match status" value="1"/>
</dbReference>
<sequence>MTESQNERRRFSRIRFDAGCELHTPKGPAEVQLVDISLRGALIESAQPLKLEPGETAELHIYLANDILIRMPGTVKHIEGEQYGFVAGDMEIESVSHLRRLVELNLGDEALLERELEAMLDN</sequence>
<comment type="function">
    <text evidence="1">Binds the second messenger bis-(3'-5') cyclic dimeric guanosine monophosphate (c-di-GMP). Can bind two c-di-GMP molecules per monomer. May play a role in bacterial second-messenger regulated processes. Binding to c-di-GMP induces a conformational change of the C- and N-termini resulting in the exposure of a highly negative surface on one side of the protein to a possible effector protein.</text>
</comment>
<keyword evidence="4" id="KW-1185">Reference proteome</keyword>
<dbReference type="GO" id="GO:0035438">
    <property type="term" value="F:cyclic-di-GMP binding"/>
    <property type="evidence" value="ECO:0007669"/>
    <property type="project" value="InterPro"/>
</dbReference>
<name>A0A4R1GDD2_9GAMM</name>
<organism evidence="3 4">
    <name type="scientific">Marinobacterium mangrovicola</name>
    <dbReference type="NCBI Taxonomy" id="1476959"/>
    <lineage>
        <taxon>Bacteria</taxon>
        <taxon>Pseudomonadati</taxon>
        <taxon>Pseudomonadota</taxon>
        <taxon>Gammaproteobacteria</taxon>
        <taxon>Oceanospirillales</taxon>
        <taxon>Oceanospirillaceae</taxon>
        <taxon>Marinobacterium</taxon>
    </lineage>
</organism>